<proteinExistence type="predicted"/>
<dbReference type="CDD" id="cd14014">
    <property type="entry name" value="STKc_PknB_like"/>
    <property type="match status" value="1"/>
</dbReference>
<keyword evidence="5 11" id="KW-0418">Kinase</keyword>
<gene>
    <name evidence="11" type="ORF">FHU37_002025</name>
</gene>
<keyword evidence="12" id="KW-1185">Reference proteome</keyword>
<protein>
    <recommendedName>
        <fullName evidence="1">non-specific serine/threonine protein kinase</fullName>
        <ecNumber evidence="1">2.7.11.1</ecNumber>
    </recommendedName>
</protein>
<dbReference type="EMBL" id="JACBZD010000001">
    <property type="protein sequence ID" value="NYI05082.1"/>
    <property type="molecule type" value="Genomic_DNA"/>
</dbReference>
<dbReference type="PROSITE" id="PS50011">
    <property type="entry name" value="PROTEIN_KINASE_DOM"/>
    <property type="match status" value="1"/>
</dbReference>
<comment type="catalytic activity">
    <reaction evidence="7">
        <text>L-threonyl-[protein] + ATP = O-phospho-L-threonyl-[protein] + ADP + H(+)</text>
        <dbReference type="Rhea" id="RHEA:46608"/>
        <dbReference type="Rhea" id="RHEA-COMP:11060"/>
        <dbReference type="Rhea" id="RHEA-COMP:11605"/>
        <dbReference type="ChEBI" id="CHEBI:15378"/>
        <dbReference type="ChEBI" id="CHEBI:30013"/>
        <dbReference type="ChEBI" id="CHEBI:30616"/>
        <dbReference type="ChEBI" id="CHEBI:61977"/>
        <dbReference type="ChEBI" id="CHEBI:456216"/>
        <dbReference type="EC" id="2.7.11.1"/>
    </reaction>
</comment>
<feature type="region of interest" description="Disordered" evidence="9">
    <location>
        <begin position="204"/>
        <end position="227"/>
    </location>
</feature>
<dbReference type="Proteomes" id="UP000567795">
    <property type="component" value="Unassembled WGS sequence"/>
</dbReference>
<dbReference type="Gene3D" id="1.10.510.10">
    <property type="entry name" value="Transferase(Phosphotransferase) domain 1"/>
    <property type="match status" value="1"/>
</dbReference>
<dbReference type="Gene3D" id="3.30.200.20">
    <property type="entry name" value="Phosphorylase Kinase, domain 1"/>
    <property type="match status" value="1"/>
</dbReference>
<reference evidence="11 12" key="1">
    <citation type="submission" date="2020-07" db="EMBL/GenBank/DDBJ databases">
        <title>Sequencing the genomes of 1000 actinobacteria strains.</title>
        <authorList>
            <person name="Klenk H.-P."/>
        </authorList>
    </citation>
    <scope>NUCLEOTIDE SEQUENCE [LARGE SCALE GENOMIC DNA]</scope>
    <source>
        <strain evidence="11 12">DSM 42178</strain>
    </source>
</reference>
<name>A0A853A3J7_9ACTN</name>
<dbReference type="InterPro" id="IPR000719">
    <property type="entry name" value="Prot_kinase_dom"/>
</dbReference>
<dbReference type="InterPro" id="IPR031636">
    <property type="entry name" value="PknG_TPR"/>
</dbReference>
<organism evidence="11 12">
    <name type="scientific">Allostreptomyces psammosilenae</name>
    <dbReference type="NCBI Taxonomy" id="1892865"/>
    <lineage>
        <taxon>Bacteria</taxon>
        <taxon>Bacillati</taxon>
        <taxon>Actinomycetota</taxon>
        <taxon>Actinomycetes</taxon>
        <taxon>Kitasatosporales</taxon>
        <taxon>Streptomycetaceae</taxon>
        <taxon>Allostreptomyces</taxon>
    </lineage>
</organism>
<dbReference type="SUPFAM" id="SSF56112">
    <property type="entry name" value="Protein kinase-like (PK-like)"/>
    <property type="match status" value="1"/>
</dbReference>
<evidence type="ECO:0000259" key="10">
    <source>
        <dbReference type="PROSITE" id="PS50011"/>
    </source>
</evidence>
<dbReference type="InterPro" id="IPR031634">
    <property type="entry name" value="PknG_rubred"/>
</dbReference>
<feature type="domain" description="Protein kinase" evidence="10">
    <location>
        <begin position="134"/>
        <end position="466"/>
    </location>
</feature>
<dbReference type="EC" id="2.7.11.1" evidence="1"/>
<dbReference type="GO" id="GO:0005524">
    <property type="term" value="F:ATP binding"/>
    <property type="evidence" value="ECO:0007669"/>
    <property type="project" value="UniProtKB-KW"/>
</dbReference>
<evidence type="ECO:0000256" key="1">
    <source>
        <dbReference type="ARBA" id="ARBA00012513"/>
    </source>
</evidence>
<evidence type="ECO:0000256" key="2">
    <source>
        <dbReference type="ARBA" id="ARBA00022527"/>
    </source>
</evidence>
<dbReference type="RefSeq" id="WP_218903996.1">
    <property type="nucleotide sequence ID" value="NZ_JACBZD010000001.1"/>
</dbReference>
<dbReference type="Pfam" id="PF16919">
    <property type="entry name" value="PknG_rubred"/>
    <property type="match status" value="1"/>
</dbReference>
<dbReference type="SMART" id="SM00220">
    <property type="entry name" value="S_TKc"/>
    <property type="match status" value="1"/>
</dbReference>
<comment type="caution">
    <text evidence="11">The sequence shown here is derived from an EMBL/GenBank/DDBJ whole genome shotgun (WGS) entry which is preliminary data.</text>
</comment>
<dbReference type="InterPro" id="IPR011990">
    <property type="entry name" value="TPR-like_helical_dom_sf"/>
</dbReference>
<evidence type="ECO:0000313" key="12">
    <source>
        <dbReference type="Proteomes" id="UP000567795"/>
    </source>
</evidence>
<dbReference type="Pfam" id="PF00069">
    <property type="entry name" value="Pkinase"/>
    <property type="match status" value="1"/>
</dbReference>
<sequence>MPRPRHRGHPVTACRHPGCAGTIAPTGFCRDCGRRPPPARPTPAPPPPPVGAPASSGDDLMALPTLRVDPSELVIDRPRPPEGGRPCAKEGCDAVVGAAHRGEPPLSRGFCPACRTPFSLEPRLRPGDLLADQYRVTGYLSHGGLGWLYLAQDTRLDDHPVVLKGLIDSHDATARRVAGAERRFLTDLDHPNIVRIVNYVTHPPVAAGPPPGTEPEARGDPGPDPAEPTDYIVMEFVPGRSLRQLVDGRLPLSPEDVLVYGCGILDALDYLHGKQLLYCDMKPDNVIHYENRIKVVDLGGVRRFDDRDTPVVVTRGYLPPDEIARHGLGVRSDLHTVGVTLRELMEGVIAPPPGLGADSLRRVIDRATRRDPAERFASATEMAVQLRGVLREIRSLRSGREFPEPSTLFAPAAGLLDSGLGRVPRLERWTGHAAPSAEAASDTATEAGTNTPAERGAGDRAGPGWLRAWGGVRSLLAGPPGAEPAWRRPEVLDPGLPTAYQVATELPVPYPHPEDPAAALLTALESSPAQQLVEQVGAVRPRTVEVALCLGRAELRLGRLPVAGEWLAAAARLLGSAAARDWRLAWHRGLLALAGGDVAAANAAFDAVYAALPGEYAPKLALGYCAERLGRPELAGRYYEAVWRRNRSQGSAAFGLVRLRLARGDRRGAVEILDRVPEFSPHHSRARIAAVRILVGRLADGPAPAEGFREAARRLPNLYPDEGGAAGDARDRLTAEVRELALDRVLTERGEEWLPSGPLLGEPPTEERLRRLLETSLRDLARQARHAGEHGALVDLANAVRPMTLR</sequence>
<dbReference type="AlphaFoldDB" id="A0A853A3J7"/>
<keyword evidence="3 11" id="KW-0808">Transferase</keyword>
<evidence type="ECO:0000256" key="5">
    <source>
        <dbReference type="ARBA" id="ARBA00022777"/>
    </source>
</evidence>
<keyword evidence="4" id="KW-0547">Nucleotide-binding</keyword>
<feature type="region of interest" description="Disordered" evidence="9">
    <location>
        <begin position="31"/>
        <end position="61"/>
    </location>
</feature>
<feature type="compositionally biased region" description="Pro residues" evidence="9">
    <location>
        <begin position="35"/>
        <end position="51"/>
    </location>
</feature>
<dbReference type="Pfam" id="PF16918">
    <property type="entry name" value="PknG_TPR"/>
    <property type="match status" value="1"/>
</dbReference>
<dbReference type="InterPro" id="IPR011009">
    <property type="entry name" value="Kinase-like_dom_sf"/>
</dbReference>
<keyword evidence="2" id="KW-0723">Serine/threonine-protein kinase</keyword>
<evidence type="ECO:0000256" key="9">
    <source>
        <dbReference type="SAM" id="MobiDB-lite"/>
    </source>
</evidence>
<dbReference type="GO" id="GO:0004674">
    <property type="term" value="F:protein serine/threonine kinase activity"/>
    <property type="evidence" value="ECO:0007669"/>
    <property type="project" value="UniProtKB-KW"/>
</dbReference>
<evidence type="ECO:0000256" key="8">
    <source>
        <dbReference type="ARBA" id="ARBA00048679"/>
    </source>
</evidence>
<dbReference type="Gene3D" id="1.25.40.10">
    <property type="entry name" value="Tetratricopeptide repeat domain"/>
    <property type="match status" value="1"/>
</dbReference>
<evidence type="ECO:0000256" key="7">
    <source>
        <dbReference type="ARBA" id="ARBA00047899"/>
    </source>
</evidence>
<dbReference type="PANTHER" id="PTHR24363:SF0">
    <property type="entry name" value="SERINE_THREONINE KINASE LIKE DOMAIN CONTAINING 1"/>
    <property type="match status" value="1"/>
</dbReference>
<evidence type="ECO:0000256" key="3">
    <source>
        <dbReference type="ARBA" id="ARBA00022679"/>
    </source>
</evidence>
<feature type="compositionally biased region" description="Low complexity" evidence="9">
    <location>
        <begin position="433"/>
        <end position="447"/>
    </location>
</feature>
<keyword evidence="6" id="KW-0067">ATP-binding</keyword>
<evidence type="ECO:0000256" key="4">
    <source>
        <dbReference type="ARBA" id="ARBA00022741"/>
    </source>
</evidence>
<evidence type="ECO:0000256" key="6">
    <source>
        <dbReference type="ARBA" id="ARBA00022840"/>
    </source>
</evidence>
<feature type="region of interest" description="Disordered" evidence="9">
    <location>
        <begin position="431"/>
        <end position="462"/>
    </location>
</feature>
<comment type="catalytic activity">
    <reaction evidence="8">
        <text>L-seryl-[protein] + ATP = O-phospho-L-seryl-[protein] + ADP + H(+)</text>
        <dbReference type="Rhea" id="RHEA:17989"/>
        <dbReference type="Rhea" id="RHEA-COMP:9863"/>
        <dbReference type="Rhea" id="RHEA-COMP:11604"/>
        <dbReference type="ChEBI" id="CHEBI:15378"/>
        <dbReference type="ChEBI" id="CHEBI:29999"/>
        <dbReference type="ChEBI" id="CHEBI:30616"/>
        <dbReference type="ChEBI" id="CHEBI:83421"/>
        <dbReference type="ChEBI" id="CHEBI:456216"/>
        <dbReference type="EC" id="2.7.11.1"/>
    </reaction>
</comment>
<evidence type="ECO:0000313" key="11">
    <source>
        <dbReference type="EMBL" id="NYI05082.1"/>
    </source>
</evidence>
<dbReference type="SUPFAM" id="SSF48452">
    <property type="entry name" value="TPR-like"/>
    <property type="match status" value="1"/>
</dbReference>
<dbReference type="PANTHER" id="PTHR24363">
    <property type="entry name" value="SERINE/THREONINE PROTEIN KINASE"/>
    <property type="match status" value="1"/>
</dbReference>
<accession>A0A853A3J7</accession>